<dbReference type="PANTHER" id="PTHR22924">
    <property type="entry name" value="LEGHEMOGLOBIN-RELATED"/>
    <property type="match status" value="1"/>
</dbReference>
<feature type="domain" description="Globin" evidence="11">
    <location>
        <begin position="509"/>
        <end position="658"/>
    </location>
</feature>
<evidence type="ECO:0000256" key="3">
    <source>
        <dbReference type="ARBA" id="ARBA00022617"/>
    </source>
</evidence>
<dbReference type="InterPro" id="IPR044399">
    <property type="entry name" value="Mb-like_M"/>
</dbReference>
<accession>A0AAJ6T6E3</accession>
<dbReference type="SUPFAM" id="SSF46458">
    <property type="entry name" value="Globin-like"/>
    <property type="match status" value="2"/>
</dbReference>
<dbReference type="PROSITE" id="PS00208">
    <property type="entry name" value="PLANT_GLOBIN"/>
    <property type="match status" value="2"/>
</dbReference>
<evidence type="ECO:0000256" key="5">
    <source>
        <dbReference type="ARBA" id="ARBA00023002"/>
    </source>
</evidence>
<evidence type="ECO:0000256" key="2">
    <source>
        <dbReference type="ARBA" id="ARBA00007609"/>
    </source>
</evidence>
<proteinExistence type="inferred from homology"/>
<comment type="similarity">
    <text evidence="2 8">Belongs to the plant globin family.</text>
</comment>
<dbReference type="GO" id="GO:0016491">
    <property type="term" value="F:oxidoreductase activity"/>
    <property type="evidence" value="ECO:0007669"/>
    <property type="project" value="UniProtKB-KW"/>
</dbReference>
<dbReference type="InterPro" id="IPR001032">
    <property type="entry name" value="Leghaemoglobin-like"/>
</dbReference>
<sequence>MEDEGIEAVLAKATDLRLKISNCIQKATTNNISNSIKNQSFEEDKQESDGLEEKGEKRKSHNNSEFLDGVLLSEAEEGDDDETVRLLHIRDALESLENQLSNLQALQQQQRYEKEVALGEIEHSRKILLDKLKEYKGEDLEVIKEASAFAGETVEHNNDLLLPPYPSRFPQSLILNNHHLSHFHSTHKSNGIINGEAKRYQDESESNQVPTASNSRKGLGHIISTTAKTVISLVGVISVLSLAGFGPGIGKKNVTLKVLGLCRQPAADERKQSVQCPPGRILVRQHGEVRCVVKERVAVPFNSVVGKPDVNYGSGYIHDTRKWCRKVLATINYGFSLKASHRDLERSVRLEVGAFSEEQQALMVKSWNSMKNNAGEWGLKFFCELTLIPNSEVPLEQNPKLKPHAVTVFVMTSESAAQLRKAGKVTVKESSLKDLGATHLKYGFVDEHFELVLLPNAIVADDTAIEVMPTTLLQSYPRWAQNTNPIFIKSPTCHILKHRATMCSSEFKGFTEEQEALVVKSWSAMKKNASELGLKFFLKIFEIAPSAQKLFPFLRDSSVPVEQNPKLKPHAMSVFIMTCESAVQLRKAGKVTVRESSLKKLGAVHFKYGVVDEHYEVTKFALLETIKEAVPEMWSPDMKKAWGEAYDQLVAAIKTEMKPPS</sequence>
<evidence type="ECO:0000256" key="7">
    <source>
        <dbReference type="ARBA" id="ARBA00048118"/>
    </source>
</evidence>
<dbReference type="AlphaFoldDB" id="A0AAJ6T6E3"/>
<evidence type="ECO:0000313" key="12">
    <source>
        <dbReference type="Proteomes" id="UP000694918"/>
    </source>
</evidence>
<dbReference type="CDD" id="cd14784">
    <property type="entry name" value="class1_nsHb-like"/>
    <property type="match status" value="1"/>
</dbReference>
<dbReference type="GeneID" id="105111212"/>
<keyword evidence="4 8" id="KW-0479">Metal-binding</keyword>
<dbReference type="PRINTS" id="PR00188">
    <property type="entry name" value="PLANTGLOBIN"/>
</dbReference>
<dbReference type="Proteomes" id="UP000694918">
    <property type="component" value="Unplaced"/>
</dbReference>
<gene>
    <name evidence="13" type="primary">LOC105111212</name>
</gene>
<evidence type="ECO:0000256" key="10">
    <source>
        <dbReference type="SAM" id="MobiDB-lite"/>
    </source>
</evidence>
<feature type="coiled-coil region" evidence="9">
    <location>
        <begin position="86"/>
        <end position="113"/>
    </location>
</feature>
<protein>
    <submittedName>
        <fullName evidence="13">Uncharacterized protein LOC105111212</fullName>
    </submittedName>
</protein>
<dbReference type="PROSITE" id="PS01033">
    <property type="entry name" value="GLOBIN"/>
    <property type="match status" value="1"/>
</dbReference>
<name>A0AAJ6T6E3_POPEU</name>
<dbReference type="InterPro" id="IPR009050">
    <property type="entry name" value="Globin-like_sf"/>
</dbReference>
<feature type="region of interest" description="Disordered" evidence="10">
    <location>
        <begin position="35"/>
        <end position="62"/>
    </location>
</feature>
<keyword evidence="3 8" id="KW-0349">Heme</keyword>
<evidence type="ECO:0000256" key="6">
    <source>
        <dbReference type="ARBA" id="ARBA00023004"/>
    </source>
</evidence>
<comment type="cofactor">
    <cofactor evidence="1">
        <name>heme b</name>
        <dbReference type="ChEBI" id="CHEBI:60344"/>
    </cofactor>
</comment>
<dbReference type="CDD" id="cd01040">
    <property type="entry name" value="Mb-like"/>
    <property type="match status" value="1"/>
</dbReference>
<dbReference type="Pfam" id="PF00042">
    <property type="entry name" value="Globin"/>
    <property type="match status" value="2"/>
</dbReference>
<dbReference type="InterPro" id="IPR012292">
    <property type="entry name" value="Globin/Proto"/>
</dbReference>
<dbReference type="Gene3D" id="1.10.490.10">
    <property type="entry name" value="Globins"/>
    <property type="match status" value="2"/>
</dbReference>
<keyword evidence="9" id="KW-0175">Coiled coil</keyword>
<dbReference type="GO" id="GO:0020037">
    <property type="term" value="F:heme binding"/>
    <property type="evidence" value="ECO:0007669"/>
    <property type="project" value="InterPro"/>
</dbReference>
<dbReference type="InterPro" id="IPR019824">
    <property type="entry name" value="Leghaemoglobin_Fe_BS"/>
</dbReference>
<evidence type="ECO:0000259" key="11">
    <source>
        <dbReference type="PROSITE" id="PS01033"/>
    </source>
</evidence>
<dbReference type="PANTHER" id="PTHR22924:SF39">
    <property type="entry name" value="NON-SYMBIOTIC HEMOGLOBIN 1"/>
    <property type="match status" value="1"/>
</dbReference>
<keyword evidence="12" id="KW-1185">Reference proteome</keyword>
<dbReference type="KEGG" id="peu:105111212"/>
<evidence type="ECO:0000313" key="13">
    <source>
        <dbReference type="RefSeq" id="XP_011004825.1"/>
    </source>
</evidence>
<keyword evidence="5" id="KW-0560">Oxidoreductase</keyword>
<dbReference type="GO" id="GO:0019825">
    <property type="term" value="F:oxygen binding"/>
    <property type="evidence" value="ECO:0007669"/>
    <property type="project" value="InterPro"/>
</dbReference>
<keyword evidence="6 8" id="KW-0408">Iron</keyword>
<organism evidence="12 13">
    <name type="scientific">Populus euphratica</name>
    <name type="common">Euphrates poplar</name>
    <dbReference type="NCBI Taxonomy" id="75702"/>
    <lineage>
        <taxon>Eukaryota</taxon>
        <taxon>Viridiplantae</taxon>
        <taxon>Streptophyta</taxon>
        <taxon>Embryophyta</taxon>
        <taxon>Tracheophyta</taxon>
        <taxon>Spermatophyta</taxon>
        <taxon>Magnoliopsida</taxon>
        <taxon>eudicotyledons</taxon>
        <taxon>Gunneridae</taxon>
        <taxon>Pentapetalae</taxon>
        <taxon>rosids</taxon>
        <taxon>fabids</taxon>
        <taxon>Malpighiales</taxon>
        <taxon>Salicaceae</taxon>
        <taxon>Saliceae</taxon>
        <taxon>Populus</taxon>
    </lineage>
</organism>
<feature type="compositionally biased region" description="Basic and acidic residues" evidence="10">
    <location>
        <begin position="40"/>
        <end position="56"/>
    </location>
</feature>
<comment type="catalytic activity">
    <reaction evidence="7">
        <text>Fe(III)-heme b-[protein] + nitric oxide + H2O = Fe(II)-heme b-[protein] + nitrite + 2 H(+)</text>
        <dbReference type="Rhea" id="RHEA:77711"/>
        <dbReference type="Rhea" id="RHEA-COMP:18975"/>
        <dbReference type="Rhea" id="RHEA-COMP:18976"/>
        <dbReference type="ChEBI" id="CHEBI:15377"/>
        <dbReference type="ChEBI" id="CHEBI:15378"/>
        <dbReference type="ChEBI" id="CHEBI:16301"/>
        <dbReference type="ChEBI" id="CHEBI:16480"/>
        <dbReference type="ChEBI" id="CHEBI:55376"/>
        <dbReference type="ChEBI" id="CHEBI:60344"/>
    </reaction>
    <physiologicalReaction direction="right-to-left" evidence="7">
        <dbReference type="Rhea" id="RHEA:77713"/>
    </physiologicalReaction>
</comment>
<dbReference type="RefSeq" id="XP_011004825.1">
    <property type="nucleotide sequence ID" value="XM_011006523.1"/>
</dbReference>
<dbReference type="GO" id="GO:0046872">
    <property type="term" value="F:metal ion binding"/>
    <property type="evidence" value="ECO:0007669"/>
    <property type="project" value="UniProtKB-KW"/>
</dbReference>
<evidence type="ECO:0000256" key="9">
    <source>
        <dbReference type="SAM" id="Coils"/>
    </source>
</evidence>
<evidence type="ECO:0000256" key="1">
    <source>
        <dbReference type="ARBA" id="ARBA00001970"/>
    </source>
</evidence>
<reference evidence="13" key="1">
    <citation type="submission" date="2025-08" db="UniProtKB">
        <authorList>
            <consortium name="RefSeq"/>
        </authorList>
    </citation>
    <scope>IDENTIFICATION</scope>
</reference>
<evidence type="ECO:0000256" key="8">
    <source>
        <dbReference type="RuleBase" id="RU000625"/>
    </source>
</evidence>
<dbReference type="InterPro" id="IPR000971">
    <property type="entry name" value="Globin"/>
</dbReference>
<evidence type="ECO:0000256" key="4">
    <source>
        <dbReference type="ARBA" id="ARBA00022723"/>
    </source>
</evidence>